<proteinExistence type="inferred from homology"/>
<dbReference type="InterPro" id="IPR049142">
    <property type="entry name" value="MS_channel_1st"/>
</dbReference>
<dbReference type="Gene3D" id="3.30.70.100">
    <property type="match status" value="1"/>
</dbReference>
<dbReference type="PANTHER" id="PTHR43634:SF2">
    <property type="entry name" value="LOW CONDUCTANCE MECHANOSENSITIVE CHANNEL YNAI"/>
    <property type="match status" value="1"/>
</dbReference>
<dbReference type="KEGG" id="cha:CHAB381_0013"/>
<keyword evidence="5 7" id="KW-1133">Transmembrane helix</keyword>
<dbReference type="SUPFAM" id="SSF50182">
    <property type="entry name" value="Sm-like ribonucleoproteins"/>
    <property type="match status" value="1"/>
</dbReference>
<dbReference type="HOGENOM" id="CLU_026710_0_0_7"/>
<reference evidence="13" key="1">
    <citation type="submission" date="2007-07" db="EMBL/GenBank/DDBJ databases">
        <title>Complete genome sequence of Campylobacter hominis ATCC BAA-381, a commensal isolated from the human gastrointestinal tract.</title>
        <authorList>
            <person name="Fouts D.E."/>
            <person name="Mongodin E.F."/>
            <person name="Puiu D."/>
            <person name="Sebastian Y."/>
            <person name="Miller W.G."/>
            <person name="Mandrell R.E."/>
            <person name="Nelson K.E."/>
        </authorList>
    </citation>
    <scope>NUCLEOTIDE SEQUENCE [LARGE SCALE GENOMIC DNA]</scope>
    <source>
        <strain evidence="13">ATCC BAA-381 / LMG 19568 / NCTC 13146 / CH001A</strain>
    </source>
</reference>
<dbReference type="Proteomes" id="UP000002407">
    <property type="component" value="Chromosome"/>
</dbReference>
<keyword evidence="3" id="KW-1003">Cell membrane</keyword>
<sequence length="682" mass="77946">MKFIIKFISIFILAVFANAENNTTGDNNISDVNKTEIKQEVVQMLNHGENNETDEVVDIIAEKIANSQANENNFSDSPALISVLKELAEINKQILLLSGHNDSNATISELATLNENKRKLLEQIPMAITNQTISRENVIEYTKKKERVERILARNKNQYSYEYIKTKILANSMRINEIFFTTFIKTENLFINGAKKSELQNEFRKALLDLETEYATLYDYTDEILNKKNLLNSKQKDEINETLEKFKVYKITSDEVLNYLLQNSDLLASNILFTGLNLKQILNYINDKMPFNTNKINAGKWILIIIITLFFYSLRKFLAKIIYFIFKIFNKSGDSEAIKIQIIDIIKKPLGVLLIAYAIDICSAIFYYPAPVPIKFGNFFSIIYIILYAWLIIKILDGYGIMLLGSIARKSGRKEVINLIIKILYIIVVIIALLFVLSRLGFNISALIASLGIGGLAIALATKDIIANFFASILLLFDNSFSQGDWVVIGDVEGTVVETGLRKTLIRTFDNALVSVPNSKIMENNIKNWNRRKVGRIIKITVGLSYSSTAEQIKNCVNDIEAMLLNHPDIAQPKDNALNQNNLKMFYKQNMVSVDDLAGYKNTLYVSLNEFSDSSIDIYIECFTKTIKRDEYYRVKQDIMIKIMEIVEKYDTEFAFPSQSLYIEKFPKIEIKNPKGTEHENV</sequence>
<dbReference type="SUPFAM" id="SSF82861">
    <property type="entry name" value="Mechanosensitive channel protein MscS (YggB), transmembrane region"/>
    <property type="match status" value="1"/>
</dbReference>
<feature type="transmembrane region" description="Helical" evidence="7">
    <location>
        <begin position="301"/>
        <end position="329"/>
    </location>
</feature>
<evidence type="ECO:0000256" key="2">
    <source>
        <dbReference type="ARBA" id="ARBA00008017"/>
    </source>
</evidence>
<protein>
    <submittedName>
        <fullName evidence="12">Mechanosensitive ion channel family protein</fullName>
    </submittedName>
</protein>
<keyword evidence="6 7" id="KW-0472">Membrane</keyword>
<feature type="domain" description="Mechanosensitive ion channel MscS" evidence="9">
    <location>
        <begin position="464"/>
        <end position="531"/>
    </location>
</feature>
<feature type="transmembrane region" description="Helical" evidence="7">
    <location>
        <begin position="350"/>
        <end position="370"/>
    </location>
</feature>
<feature type="transmembrane region" description="Helical" evidence="7">
    <location>
        <begin position="442"/>
        <end position="461"/>
    </location>
</feature>
<dbReference type="eggNOG" id="COG0668">
    <property type="taxonomic scope" value="Bacteria"/>
</dbReference>
<dbReference type="EMBL" id="CP000776">
    <property type="protein sequence ID" value="ABS51128.1"/>
    <property type="molecule type" value="Genomic_DNA"/>
</dbReference>
<keyword evidence="4 7" id="KW-0812">Transmembrane</keyword>
<dbReference type="InterPro" id="IPR011066">
    <property type="entry name" value="MscS_channel_C_sf"/>
</dbReference>
<feature type="domain" description="Mechanosensitive ion channel MscS C-terminal" evidence="10">
    <location>
        <begin position="538"/>
        <end position="653"/>
    </location>
</feature>
<dbReference type="InterPro" id="IPR010920">
    <property type="entry name" value="LSM_dom_sf"/>
</dbReference>
<dbReference type="AlphaFoldDB" id="A7HZE4"/>
<feature type="transmembrane region" description="Helical" evidence="7">
    <location>
        <begin position="416"/>
        <end position="436"/>
    </location>
</feature>
<evidence type="ECO:0000259" key="9">
    <source>
        <dbReference type="Pfam" id="PF00924"/>
    </source>
</evidence>
<dbReference type="SUPFAM" id="SSF82689">
    <property type="entry name" value="Mechanosensitive channel protein MscS (YggB), C-terminal domain"/>
    <property type="match status" value="1"/>
</dbReference>
<dbReference type="STRING" id="360107.CHAB381_0013"/>
<keyword evidence="13" id="KW-1185">Reference proteome</keyword>
<evidence type="ECO:0000256" key="7">
    <source>
        <dbReference type="SAM" id="Phobius"/>
    </source>
</evidence>
<evidence type="ECO:0000313" key="13">
    <source>
        <dbReference type="Proteomes" id="UP000002407"/>
    </source>
</evidence>
<dbReference type="OrthoDB" id="9775207at2"/>
<accession>A7HZE4</accession>
<evidence type="ECO:0000256" key="5">
    <source>
        <dbReference type="ARBA" id="ARBA00022989"/>
    </source>
</evidence>
<gene>
    <name evidence="12" type="ordered locus">CHAB381_0013</name>
</gene>
<comment type="subcellular location">
    <subcellularLocation>
        <location evidence="1">Cell membrane</location>
        <topology evidence="1">Multi-pass membrane protein</topology>
    </subcellularLocation>
</comment>
<dbReference type="Pfam" id="PF21088">
    <property type="entry name" value="MS_channel_1st"/>
    <property type="match status" value="1"/>
</dbReference>
<feature type="signal peptide" evidence="8">
    <location>
        <begin position="1"/>
        <end position="19"/>
    </location>
</feature>
<name>A7HZE4_CAMHC</name>
<dbReference type="GO" id="GO:0008381">
    <property type="term" value="F:mechanosensitive monoatomic ion channel activity"/>
    <property type="evidence" value="ECO:0007669"/>
    <property type="project" value="UniProtKB-ARBA"/>
</dbReference>
<comment type="similarity">
    <text evidence="2">Belongs to the MscS (TC 1.A.23) family.</text>
</comment>
<evidence type="ECO:0000256" key="8">
    <source>
        <dbReference type="SAM" id="SignalP"/>
    </source>
</evidence>
<organism evidence="12 13">
    <name type="scientific">Campylobacter hominis (strain ATCC BAA-381 / DSM 21671 / CCUG 45161 / LMG 19568 / NCTC 13146 / CH001A)</name>
    <dbReference type="NCBI Taxonomy" id="360107"/>
    <lineage>
        <taxon>Bacteria</taxon>
        <taxon>Pseudomonadati</taxon>
        <taxon>Campylobacterota</taxon>
        <taxon>Epsilonproteobacteria</taxon>
        <taxon>Campylobacterales</taxon>
        <taxon>Campylobacteraceae</taxon>
        <taxon>Campylobacter</taxon>
    </lineage>
</organism>
<feature type="chain" id="PRO_5002710680" evidence="8">
    <location>
        <begin position="20"/>
        <end position="682"/>
    </location>
</feature>
<evidence type="ECO:0000256" key="1">
    <source>
        <dbReference type="ARBA" id="ARBA00004651"/>
    </source>
</evidence>
<dbReference type="InterPro" id="IPR045042">
    <property type="entry name" value="YnaI-like"/>
</dbReference>
<dbReference type="InterPro" id="IPR006685">
    <property type="entry name" value="MscS_channel_2nd"/>
</dbReference>
<dbReference type="PANTHER" id="PTHR43634">
    <property type="entry name" value="OW CONDUCTANCE MECHANOSENSITIVE CHANNEL"/>
    <property type="match status" value="1"/>
</dbReference>
<evidence type="ECO:0000256" key="4">
    <source>
        <dbReference type="ARBA" id="ARBA00022692"/>
    </source>
</evidence>
<feature type="transmembrane region" description="Helical" evidence="7">
    <location>
        <begin position="382"/>
        <end position="404"/>
    </location>
</feature>
<dbReference type="GO" id="GO:0005886">
    <property type="term" value="C:plasma membrane"/>
    <property type="evidence" value="ECO:0007669"/>
    <property type="project" value="UniProtKB-SubCell"/>
</dbReference>
<dbReference type="InterPro" id="IPR011014">
    <property type="entry name" value="MscS_channel_TM-2"/>
</dbReference>
<evidence type="ECO:0000256" key="6">
    <source>
        <dbReference type="ARBA" id="ARBA00023136"/>
    </source>
</evidence>
<evidence type="ECO:0000259" key="11">
    <source>
        <dbReference type="Pfam" id="PF21088"/>
    </source>
</evidence>
<dbReference type="Gene3D" id="2.30.30.60">
    <property type="match status" value="1"/>
</dbReference>
<feature type="domain" description="Mechanosensitive ion channel transmembrane helices 2/3" evidence="11">
    <location>
        <begin position="422"/>
        <end position="461"/>
    </location>
</feature>
<evidence type="ECO:0000259" key="10">
    <source>
        <dbReference type="Pfam" id="PF21082"/>
    </source>
</evidence>
<dbReference type="Gene3D" id="1.10.287.1260">
    <property type="match status" value="1"/>
</dbReference>
<dbReference type="RefSeq" id="WP_011991482.1">
    <property type="nucleotide sequence ID" value="NC_009714.1"/>
</dbReference>
<dbReference type="InterPro" id="IPR049278">
    <property type="entry name" value="MS_channel_C"/>
</dbReference>
<evidence type="ECO:0000313" key="12">
    <source>
        <dbReference type="EMBL" id="ABS51128.1"/>
    </source>
</evidence>
<evidence type="ECO:0000256" key="3">
    <source>
        <dbReference type="ARBA" id="ARBA00022475"/>
    </source>
</evidence>
<dbReference type="Pfam" id="PF00924">
    <property type="entry name" value="MS_channel_2nd"/>
    <property type="match status" value="1"/>
</dbReference>
<keyword evidence="8" id="KW-0732">Signal</keyword>
<dbReference type="InterPro" id="IPR023408">
    <property type="entry name" value="MscS_beta-dom_sf"/>
</dbReference>
<dbReference type="Pfam" id="PF21082">
    <property type="entry name" value="MS_channel_3rd"/>
    <property type="match status" value="1"/>
</dbReference>